<dbReference type="Pfam" id="PF01765">
    <property type="entry name" value="RRF"/>
    <property type="match status" value="1"/>
</dbReference>
<dbReference type="GO" id="GO:0005739">
    <property type="term" value="C:mitochondrion"/>
    <property type="evidence" value="ECO:0007669"/>
    <property type="project" value="TreeGrafter"/>
</dbReference>
<dbReference type="STRING" id="667725.A0A0L0FMJ9"/>
<dbReference type="AlphaFoldDB" id="A0A0L0FMJ9"/>
<evidence type="ECO:0000259" key="3">
    <source>
        <dbReference type="Pfam" id="PF01765"/>
    </source>
</evidence>
<dbReference type="GeneID" id="25910073"/>
<dbReference type="OrthoDB" id="407355at2759"/>
<organism evidence="4 5">
    <name type="scientific">Sphaeroforma arctica JP610</name>
    <dbReference type="NCBI Taxonomy" id="667725"/>
    <lineage>
        <taxon>Eukaryota</taxon>
        <taxon>Ichthyosporea</taxon>
        <taxon>Ichthyophonida</taxon>
        <taxon>Sphaeroforma</taxon>
    </lineage>
</organism>
<evidence type="ECO:0000256" key="2">
    <source>
        <dbReference type="ARBA" id="ARBA00022917"/>
    </source>
</evidence>
<dbReference type="Proteomes" id="UP000054560">
    <property type="component" value="Unassembled WGS sequence"/>
</dbReference>
<keyword evidence="2" id="KW-0648">Protein biosynthesis</keyword>
<evidence type="ECO:0000256" key="1">
    <source>
        <dbReference type="ARBA" id="ARBA00005912"/>
    </source>
</evidence>
<reference evidence="4 5" key="1">
    <citation type="submission" date="2011-02" db="EMBL/GenBank/DDBJ databases">
        <title>The Genome Sequence of Sphaeroforma arctica JP610.</title>
        <authorList>
            <consortium name="The Broad Institute Genome Sequencing Platform"/>
            <person name="Russ C."/>
            <person name="Cuomo C."/>
            <person name="Young S.K."/>
            <person name="Zeng Q."/>
            <person name="Gargeya S."/>
            <person name="Alvarado L."/>
            <person name="Berlin A."/>
            <person name="Chapman S.B."/>
            <person name="Chen Z."/>
            <person name="Freedman E."/>
            <person name="Gellesch M."/>
            <person name="Goldberg J."/>
            <person name="Griggs A."/>
            <person name="Gujja S."/>
            <person name="Heilman E."/>
            <person name="Heiman D."/>
            <person name="Howarth C."/>
            <person name="Mehta T."/>
            <person name="Neiman D."/>
            <person name="Pearson M."/>
            <person name="Roberts A."/>
            <person name="Saif S."/>
            <person name="Shea T."/>
            <person name="Shenoy N."/>
            <person name="Sisk P."/>
            <person name="Stolte C."/>
            <person name="Sykes S."/>
            <person name="White J."/>
            <person name="Yandava C."/>
            <person name="Burger G."/>
            <person name="Gray M.W."/>
            <person name="Holland P.W.H."/>
            <person name="King N."/>
            <person name="Lang F.B.F."/>
            <person name="Roger A.J."/>
            <person name="Ruiz-Trillo I."/>
            <person name="Haas B."/>
            <person name="Nusbaum C."/>
            <person name="Birren B."/>
        </authorList>
    </citation>
    <scope>NUCLEOTIDE SEQUENCE [LARGE SCALE GENOMIC DNA]</scope>
    <source>
        <strain evidence="4 5">JP610</strain>
    </source>
</reference>
<dbReference type="SUPFAM" id="SSF55194">
    <property type="entry name" value="Ribosome recycling factor, RRF"/>
    <property type="match status" value="1"/>
</dbReference>
<accession>A0A0L0FMJ9</accession>
<sequence length="115" mass="12691">MISCYDPSSAPHVVSAILEADMGLNPDIADEGMIKVPIPKTTKETRQTLIKKCKEIAERAKVNLRGARGKGMDQVKHANLPKDEARAAEKRVQKEHDSIHKELDAIAHKKIDSLA</sequence>
<dbReference type="PANTHER" id="PTHR20982:SF3">
    <property type="entry name" value="MITOCHONDRIAL RIBOSOME RECYCLING FACTOR PSEUDO 1"/>
    <property type="match status" value="1"/>
</dbReference>
<dbReference type="EMBL" id="KQ242585">
    <property type="protein sequence ID" value="KNC77980.1"/>
    <property type="molecule type" value="Genomic_DNA"/>
</dbReference>
<dbReference type="GO" id="GO:0043023">
    <property type="term" value="F:ribosomal large subunit binding"/>
    <property type="evidence" value="ECO:0007669"/>
    <property type="project" value="TreeGrafter"/>
</dbReference>
<dbReference type="GO" id="GO:0006412">
    <property type="term" value="P:translation"/>
    <property type="evidence" value="ECO:0007669"/>
    <property type="project" value="UniProtKB-KW"/>
</dbReference>
<dbReference type="PANTHER" id="PTHR20982">
    <property type="entry name" value="RIBOSOME RECYCLING FACTOR"/>
    <property type="match status" value="1"/>
</dbReference>
<comment type="similarity">
    <text evidence="1">Belongs to the RRF family.</text>
</comment>
<dbReference type="Gene3D" id="1.10.132.20">
    <property type="entry name" value="Ribosome-recycling factor"/>
    <property type="match status" value="1"/>
</dbReference>
<dbReference type="InterPro" id="IPR002661">
    <property type="entry name" value="Ribosome_recyc_fac"/>
</dbReference>
<keyword evidence="5" id="KW-1185">Reference proteome</keyword>
<evidence type="ECO:0000313" key="5">
    <source>
        <dbReference type="Proteomes" id="UP000054560"/>
    </source>
</evidence>
<dbReference type="InterPro" id="IPR023584">
    <property type="entry name" value="Ribosome_recyc_fac_dom"/>
</dbReference>
<protein>
    <submittedName>
        <fullName evidence="4">Ribosome recycling factor</fullName>
    </submittedName>
</protein>
<proteinExistence type="inferred from homology"/>
<feature type="domain" description="Ribosome recycling factor" evidence="3">
    <location>
        <begin position="1"/>
        <end position="112"/>
    </location>
</feature>
<name>A0A0L0FMJ9_9EUKA</name>
<dbReference type="RefSeq" id="XP_014151882.1">
    <property type="nucleotide sequence ID" value="XM_014296407.1"/>
</dbReference>
<dbReference type="InterPro" id="IPR036191">
    <property type="entry name" value="RRF_sf"/>
</dbReference>
<evidence type="ECO:0000313" key="4">
    <source>
        <dbReference type="EMBL" id="KNC77980.1"/>
    </source>
</evidence>
<gene>
    <name evidence="4" type="ORF">SARC_09569</name>
</gene>